<comment type="caution">
    <text evidence="2">The sequence shown here is derived from an EMBL/GenBank/DDBJ whole genome shotgun (WGS) entry which is preliminary data.</text>
</comment>
<evidence type="ECO:0000313" key="2">
    <source>
        <dbReference type="EMBL" id="TWT67633.1"/>
    </source>
</evidence>
<dbReference type="EMBL" id="SJPO01000012">
    <property type="protein sequence ID" value="TWT67633.1"/>
    <property type="molecule type" value="Genomic_DNA"/>
</dbReference>
<gene>
    <name evidence="2" type="ORF">Pla123a_41890</name>
</gene>
<feature type="chain" id="PRO_5022675363" description="Lipoprotein" evidence="1">
    <location>
        <begin position="31"/>
        <end position="1157"/>
    </location>
</feature>
<dbReference type="Proteomes" id="UP000318478">
    <property type="component" value="Unassembled WGS sequence"/>
</dbReference>
<dbReference type="AlphaFoldDB" id="A0A5C5XZC5"/>
<evidence type="ECO:0008006" key="4">
    <source>
        <dbReference type="Google" id="ProtNLM"/>
    </source>
</evidence>
<evidence type="ECO:0000313" key="3">
    <source>
        <dbReference type="Proteomes" id="UP000318478"/>
    </source>
</evidence>
<proteinExistence type="predicted"/>
<evidence type="ECO:0000256" key="1">
    <source>
        <dbReference type="SAM" id="SignalP"/>
    </source>
</evidence>
<sequence precursor="true">MTPRRLSHVLQVWGRRSAAVAALMATPALAQNIVWDDAGGSVSKDWSDFGNWSPDGDPTSSDVFIGVNSLGINVANAAGDATIVDQGFTIDSLTIGNGASVNTSGNELIVNGVTTLNGSNSILRVTPRDIATQEGLDAEGIQINSGASVLLLGETGSEDGGVIELESGLLEINAGGRLGGHGTIELINSSTVGQALENSGTLYVGSRPGAFLGFNLPGTLNIVNGASGTGTVDLDGDNENGYVDVDDDGTGPIIVLGATSLTLNIEVPLSDSFGGTMDIGAGDTVNITNAWSLGSGGVVNLNKGTSTIRGGALTVAGVGAQLNVTQGTGVFDSSLSFTDTNAAGYSDGVLTVAQGATVQFNGGATFSDGRAFVNSEGSTIIVNSAVDIGSGAAEAGEFIDWDGVGLADSHTIINAAGDLDIDVDSVDLGGTDTFNGTITMNSGDLSVRVGDGSWQMDGQLNMNNSDSNSPVLSGVDVSISGDVEVGGTGSSIISSSSVNMSGTPNVNVNAGATLRFTGSSLQTNSAVFSGAGGLQFDSTTTNFGGLTINMPTGIVDLDGLTNGSDRLLLSGALVINAGGIDSSDNVFDGDEIELGTLASLELNLPGTDSWVMNGLLDLNGFGGAITSFHLKGSDVELRGTTEVTGNSSQQARVDITGTVAIGAGGSFNFRGGSHATPNTIAGGVINGPGRLGSLTNFDLQGHGTINAEINFVGDSRLTASDGTLAIGGPITDVGRIGTRGAGAVLNVANAWNSGVADLVLLQGGEISGATITNDGAISGVGLVSARVINNNRITGGSSGTLVLSNTGSDWDGVGNVGLLEAAKGTLELRDNAPFLFNGTVSANIGTVYANGFELEFEPSSRLELSDGSFRSTHATDFGGRIEVYAGAISRIELGGTGVFQNGSVTTLGNDLELHANTQVNVGAVFNGGGDLRNVSGQVMTLVDGANLGVLLDNQGDLEIHTGASAGRADVNDFQQASTGQLLVDLFGTGIGDYDRLVTGGLADLDGALTVSVLGVLNPVLGDAFTILSATGGVSGVFATEDFSGAPLDPGLQWNVVYNPTNVVLEVVNLLAGDYNNDGVVDAADYTVWRDNEGLAISLPNETVTPGMVDGDDYNAWRANYGAVAASPAPVAAAAAPEPMACTLLLAAAGCFGLRRRR</sequence>
<keyword evidence="1" id="KW-0732">Signal</keyword>
<name>A0A5C5XZC5_9BACT</name>
<protein>
    <recommendedName>
        <fullName evidence="4">Lipoprotein</fullName>
    </recommendedName>
</protein>
<accession>A0A5C5XZC5</accession>
<organism evidence="2 3">
    <name type="scientific">Posidoniimonas polymericola</name>
    <dbReference type="NCBI Taxonomy" id="2528002"/>
    <lineage>
        <taxon>Bacteria</taxon>
        <taxon>Pseudomonadati</taxon>
        <taxon>Planctomycetota</taxon>
        <taxon>Planctomycetia</taxon>
        <taxon>Pirellulales</taxon>
        <taxon>Lacipirellulaceae</taxon>
        <taxon>Posidoniimonas</taxon>
    </lineage>
</organism>
<feature type="signal peptide" evidence="1">
    <location>
        <begin position="1"/>
        <end position="30"/>
    </location>
</feature>
<keyword evidence="3" id="KW-1185">Reference proteome</keyword>
<reference evidence="2 3" key="1">
    <citation type="submission" date="2019-02" db="EMBL/GenBank/DDBJ databases">
        <title>Deep-cultivation of Planctomycetes and their phenomic and genomic characterization uncovers novel biology.</title>
        <authorList>
            <person name="Wiegand S."/>
            <person name="Jogler M."/>
            <person name="Boedeker C."/>
            <person name="Pinto D."/>
            <person name="Vollmers J."/>
            <person name="Rivas-Marin E."/>
            <person name="Kohn T."/>
            <person name="Peeters S.H."/>
            <person name="Heuer A."/>
            <person name="Rast P."/>
            <person name="Oberbeckmann S."/>
            <person name="Bunk B."/>
            <person name="Jeske O."/>
            <person name="Meyerdierks A."/>
            <person name="Storesund J.E."/>
            <person name="Kallscheuer N."/>
            <person name="Luecker S."/>
            <person name="Lage O.M."/>
            <person name="Pohl T."/>
            <person name="Merkel B.J."/>
            <person name="Hornburger P."/>
            <person name="Mueller R.-W."/>
            <person name="Bruemmer F."/>
            <person name="Labrenz M."/>
            <person name="Spormann A.M."/>
            <person name="Op Den Camp H."/>
            <person name="Overmann J."/>
            <person name="Amann R."/>
            <person name="Jetten M.S.M."/>
            <person name="Mascher T."/>
            <person name="Medema M.H."/>
            <person name="Devos D.P."/>
            <person name="Kaster A.-K."/>
            <person name="Ovreas L."/>
            <person name="Rohde M."/>
            <person name="Galperin M.Y."/>
            <person name="Jogler C."/>
        </authorList>
    </citation>
    <scope>NUCLEOTIDE SEQUENCE [LARGE SCALE GENOMIC DNA]</scope>
    <source>
        <strain evidence="2 3">Pla123a</strain>
    </source>
</reference>